<gene>
    <name evidence="2" type="ORF">MRATA1EN1_LOCUS22416</name>
</gene>
<evidence type="ECO:0008006" key="4">
    <source>
        <dbReference type="Google" id="ProtNLM"/>
    </source>
</evidence>
<dbReference type="EMBL" id="OX459969">
    <property type="protein sequence ID" value="CAI9173454.1"/>
    <property type="molecule type" value="Genomic_DNA"/>
</dbReference>
<evidence type="ECO:0000313" key="3">
    <source>
        <dbReference type="Proteomes" id="UP001176941"/>
    </source>
</evidence>
<feature type="compositionally biased region" description="Basic and acidic residues" evidence="1">
    <location>
        <begin position="16"/>
        <end position="26"/>
    </location>
</feature>
<evidence type="ECO:0000313" key="2">
    <source>
        <dbReference type="EMBL" id="CAI9173454.1"/>
    </source>
</evidence>
<sequence length="275" mass="28541">MMGAGAAGAVTRSAGKGKETGKERSQEPGLPGRPSRRTTAGPRVRPALGQVTMTARNPACRPALHAARRPRPPRSAHRGTTARVGLRGGGSPRAHASRGLRTAEGSSADPPQPRVPGCAAPEAGGGCAGTRARRASGPALQRRRPPPAPAPRRAVHPPTGPPPPPSPRRRDLPPGQTTLAPAPPPVPASSPSPQTCRLTSPTSDRPTHISALLRCQEGHHDRPHAPASHLHPPLEARLPRLPICLGGYGEHRPPQSGCHLWVTGPALHFAPILPG</sequence>
<protein>
    <recommendedName>
        <fullName evidence="4">Basic proline-rich protein-like</fullName>
    </recommendedName>
</protein>
<name>A0ABN8ZI76_RANTA</name>
<proteinExistence type="predicted"/>
<evidence type="ECO:0000256" key="1">
    <source>
        <dbReference type="SAM" id="MobiDB-lite"/>
    </source>
</evidence>
<feature type="compositionally biased region" description="Pro residues" evidence="1">
    <location>
        <begin position="181"/>
        <end position="190"/>
    </location>
</feature>
<accession>A0ABN8ZI76</accession>
<feature type="compositionally biased region" description="Basic residues" evidence="1">
    <location>
        <begin position="66"/>
        <end position="77"/>
    </location>
</feature>
<dbReference type="Proteomes" id="UP001176941">
    <property type="component" value="Chromosome 33"/>
</dbReference>
<feature type="region of interest" description="Disordered" evidence="1">
    <location>
        <begin position="1"/>
        <end position="206"/>
    </location>
</feature>
<reference evidence="2" key="1">
    <citation type="submission" date="2023-04" db="EMBL/GenBank/DDBJ databases">
        <authorList>
            <consortium name="ELIXIR-Norway"/>
        </authorList>
    </citation>
    <scope>NUCLEOTIDE SEQUENCE [LARGE SCALE GENOMIC DNA]</scope>
</reference>
<keyword evidence="3" id="KW-1185">Reference proteome</keyword>
<feature type="compositionally biased region" description="Polar residues" evidence="1">
    <location>
        <begin position="194"/>
        <end position="204"/>
    </location>
</feature>
<organism evidence="2 3">
    <name type="scientific">Rangifer tarandus platyrhynchus</name>
    <name type="common">Svalbard reindeer</name>
    <dbReference type="NCBI Taxonomy" id="3082113"/>
    <lineage>
        <taxon>Eukaryota</taxon>
        <taxon>Metazoa</taxon>
        <taxon>Chordata</taxon>
        <taxon>Craniata</taxon>
        <taxon>Vertebrata</taxon>
        <taxon>Euteleostomi</taxon>
        <taxon>Mammalia</taxon>
        <taxon>Eutheria</taxon>
        <taxon>Laurasiatheria</taxon>
        <taxon>Artiodactyla</taxon>
        <taxon>Ruminantia</taxon>
        <taxon>Pecora</taxon>
        <taxon>Cervidae</taxon>
        <taxon>Odocoileinae</taxon>
        <taxon>Rangifer</taxon>
    </lineage>
</organism>